<proteinExistence type="predicted"/>
<evidence type="ECO:0000313" key="3">
    <source>
        <dbReference type="EMBL" id="MVX57036.1"/>
    </source>
</evidence>
<gene>
    <name evidence="3" type="ORF">E5987_07410</name>
</gene>
<protein>
    <submittedName>
        <fullName evidence="3">Type II toxin-antitoxin system mRNA interferase toxin, RelE/StbE family</fullName>
    </submittedName>
</protein>
<dbReference type="OrthoDB" id="7030467at2"/>
<dbReference type="PANTHER" id="PTHR40588:SF1">
    <property type="entry name" value="MRNA INTERFERASE TOXIN YAFQ"/>
    <property type="match status" value="1"/>
</dbReference>
<dbReference type="GO" id="GO:0004521">
    <property type="term" value="F:RNA endonuclease activity"/>
    <property type="evidence" value="ECO:0007669"/>
    <property type="project" value="TreeGrafter"/>
</dbReference>
<evidence type="ECO:0000256" key="2">
    <source>
        <dbReference type="PIRSR" id="PIRSR006156-1"/>
    </source>
</evidence>
<feature type="active site" description="Proton donor" evidence="2">
    <location>
        <position position="84"/>
    </location>
</feature>
<reference evidence="3 4" key="1">
    <citation type="submission" date="2019-12" db="EMBL/GenBank/DDBJ databases">
        <title>Microbes associate with the intestines of laboratory mice.</title>
        <authorList>
            <person name="Navarre W."/>
            <person name="Wong E."/>
        </authorList>
    </citation>
    <scope>NUCLEOTIDE SEQUENCE [LARGE SCALE GENOMIC DNA]</scope>
    <source>
        <strain evidence="3 4">NM82_D38</strain>
    </source>
</reference>
<dbReference type="PANTHER" id="PTHR40588">
    <property type="entry name" value="MRNA INTERFERASE TOXIN YAFQ"/>
    <property type="match status" value="1"/>
</dbReference>
<dbReference type="GO" id="GO:0006415">
    <property type="term" value="P:translational termination"/>
    <property type="evidence" value="ECO:0007669"/>
    <property type="project" value="TreeGrafter"/>
</dbReference>
<keyword evidence="4" id="KW-1185">Reference proteome</keyword>
<organism evidence="3 4">
    <name type="scientific">Parasutterella muris</name>
    <dbReference type="NCBI Taxonomy" id="2565572"/>
    <lineage>
        <taxon>Bacteria</taxon>
        <taxon>Pseudomonadati</taxon>
        <taxon>Pseudomonadota</taxon>
        <taxon>Betaproteobacteria</taxon>
        <taxon>Burkholderiales</taxon>
        <taxon>Sutterellaceae</taxon>
        <taxon>Parasutterella</taxon>
    </lineage>
</organism>
<dbReference type="NCBIfam" id="TIGR02385">
    <property type="entry name" value="RelE_StbE"/>
    <property type="match status" value="1"/>
</dbReference>
<dbReference type="Pfam" id="PF15738">
    <property type="entry name" value="YafQ_toxin"/>
    <property type="match status" value="1"/>
</dbReference>
<dbReference type="Gene3D" id="3.30.2310.20">
    <property type="entry name" value="RelE-like"/>
    <property type="match status" value="1"/>
</dbReference>
<dbReference type="InterPro" id="IPR007712">
    <property type="entry name" value="RelE/ParE_toxin"/>
</dbReference>
<accession>A0A6L6YHB0</accession>
<dbReference type="InterPro" id="IPR035093">
    <property type="entry name" value="RelE/ParE_toxin_dom_sf"/>
</dbReference>
<sequence>MLRFGTTRLFDKDLDLMEKRGKDIGKLERILQSLICEEALSYQLRDHPLKGNWRGYRELHMEPDWLLIYKKTDKEIIAVRTGTHSDLF</sequence>
<evidence type="ECO:0000313" key="4">
    <source>
        <dbReference type="Proteomes" id="UP000472580"/>
    </source>
</evidence>
<dbReference type="SUPFAM" id="SSF143011">
    <property type="entry name" value="RelE-like"/>
    <property type="match status" value="1"/>
</dbReference>
<dbReference type="InterPro" id="IPR004386">
    <property type="entry name" value="Toxin_YafQ-like"/>
</dbReference>
<keyword evidence="1" id="KW-1277">Toxin-antitoxin system</keyword>
<dbReference type="GO" id="GO:0006402">
    <property type="term" value="P:mRNA catabolic process"/>
    <property type="evidence" value="ECO:0007669"/>
    <property type="project" value="TreeGrafter"/>
</dbReference>
<dbReference type="PIRSF" id="PIRSF006156">
    <property type="entry name" value="YafQ"/>
    <property type="match status" value="1"/>
</dbReference>
<evidence type="ECO:0000256" key="1">
    <source>
        <dbReference type="ARBA" id="ARBA00022649"/>
    </source>
</evidence>
<dbReference type="RefSeq" id="WP_160335469.1">
    <property type="nucleotide sequence ID" value="NZ_WSRP01000020.1"/>
</dbReference>
<dbReference type="Proteomes" id="UP000472580">
    <property type="component" value="Unassembled WGS sequence"/>
</dbReference>
<name>A0A6L6YHB0_9BURK</name>
<dbReference type="EMBL" id="WSRP01000020">
    <property type="protein sequence ID" value="MVX57036.1"/>
    <property type="molecule type" value="Genomic_DNA"/>
</dbReference>
<dbReference type="AlphaFoldDB" id="A0A6L6YHB0"/>
<comment type="caution">
    <text evidence="3">The sequence shown here is derived from an EMBL/GenBank/DDBJ whole genome shotgun (WGS) entry which is preliminary data.</text>
</comment>